<evidence type="ECO:0000256" key="1">
    <source>
        <dbReference type="SAM" id="MobiDB-lite"/>
    </source>
</evidence>
<evidence type="ECO:0000313" key="2">
    <source>
        <dbReference type="EnsemblMetazoa" id="Aqu2.1.31700_001"/>
    </source>
</evidence>
<proteinExistence type="predicted"/>
<dbReference type="InParanoid" id="A0A1X7UUP5"/>
<protein>
    <submittedName>
        <fullName evidence="2">Uncharacterized protein</fullName>
    </submittedName>
</protein>
<feature type="region of interest" description="Disordered" evidence="1">
    <location>
        <begin position="1"/>
        <end position="21"/>
    </location>
</feature>
<feature type="compositionally biased region" description="Acidic residues" evidence="1">
    <location>
        <begin position="11"/>
        <end position="21"/>
    </location>
</feature>
<feature type="region of interest" description="Disordered" evidence="1">
    <location>
        <begin position="89"/>
        <end position="109"/>
    </location>
</feature>
<sequence>MKMQRVVPREESDDEYSSQSLFEEEFSAEEIEIFMKCYENVYDLKHDAHYNKWKEQYEAGDIEDVLDNHVPILDPFIDISANGVTGTRATRGNSESISEDLSVKTAYQS</sequence>
<accession>A0A1X7UUP5</accession>
<name>A0A1X7UUP5_AMPQE</name>
<reference evidence="2" key="1">
    <citation type="submission" date="2017-05" db="UniProtKB">
        <authorList>
            <consortium name="EnsemblMetazoa"/>
        </authorList>
    </citation>
    <scope>IDENTIFICATION</scope>
</reference>
<dbReference type="AlphaFoldDB" id="A0A1X7UUP5"/>
<dbReference type="EnsemblMetazoa" id="Aqu2.1.31700_001">
    <property type="protein sequence ID" value="Aqu2.1.31700_001"/>
    <property type="gene ID" value="Aqu2.1.31700"/>
</dbReference>
<organism evidence="2">
    <name type="scientific">Amphimedon queenslandica</name>
    <name type="common">Sponge</name>
    <dbReference type="NCBI Taxonomy" id="400682"/>
    <lineage>
        <taxon>Eukaryota</taxon>
        <taxon>Metazoa</taxon>
        <taxon>Porifera</taxon>
        <taxon>Demospongiae</taxon>
        <taxon>Heteroscleromorpha</taxon>
        <taxon>Haplosclerida</taxon>
        <taxon>Niphatidae</taxon>
        <taxon>Amphimedon</taxon>
    </lineage>
</organism>